<feature type="compositionally biased region" description="Low complexity" evidence="1">
    <location>
        <begin position="26"/>
        <end position="43"/>
    </location>
</feature>
<dbReference type="EMBL" id="MU150282">
    <property type="protein sequence ID" value="KAF9461565.1"/>
    <property type="molecule type" value="Genomic_DNA"/>
</dbReference>
<feature type="compositionally biased region" description="Polar residues" evidence="1">
    <location>
        <begin position="70"/>
        <end position="91"/>
    </location>
</feature>
<accession>A0A9P5Y3E3</accession>
<keyword evidence="4" id="KW-1185">Reference proteome</keyword>
<feature type="region of interest" description="Disordered" evidence="1">
    <location>
        <begin position="276"/>
        <end position="295"/>
    </location>
</feature>
<feature type="compositionally biased region" description="Polar residues" evidence="1">
    <location>
        <begin position="389"/>
        <end position="407"/>
    </location>
</feature>
<dbReference type="AlphaFoldDB" id="A0A9P5Y3E3"/>
<keyword evidence="2" id="KW-0472">Membrane</keyword>
<protein>
    <submittedName>
        <fullName evidence="3">Uncharacterized protein</fullName>
    </submittedName>
</protein>
<organism evidence="3 4">
    <name type="scientific">Collybia nuda</name>
    <dbReference type="NCBI Taxonomy" id="64659"/>
    <lineage>
        <taxon>Eukaryota</taxon>
        <taxon>Fungi</taxon>
        <taxon>Dikarya</taxon>
        <taxon>Basidiomycota</taxon>
        <taxon>Agaricomycotina</taxon>
        <taxon>Agaricomycetes</taxon>
        <taxon>Agaricomycetidae</taxon>
        <taxon>Agaricales</taxon>
        <taxon>Tricholomatineae</taxon>
        <taxon>Clitocybaceae</taxon>
        <taxon>Collybia</taxon>
    </lineage>
</organism>
<comment type="caution">
    <text evidence="3">The sequence shown here is derived from an EMBL/GenBank/DDBJ whole genome shotgun (WGS) entry which is preliminary data.</text>
</comment>
<name>A0A9P5Y3E3_9AGAR</name>
<feature type="compositionally biased region" description="Polar residues" evidence="1">
    <location>
        <begin position="169"/>
        <end position="178"/>
    </location>
</feature>
<feature type="compositionally biased region" description="Low complexity" evidence="1">
    <location>
        <begin position="1"/>
        <end position="13"/>
    </location>
</feature>
<feature type="compositionally biased region" description="Basic residues" evidence="1">
    <location>
        <begin position="131"/>
        <end position="146"/>
    </location>
</feature>
<feature type="region of interest" description="Disordered" evidence="1">
    <location>
        <begin position="371"/>
        <end position="414"/>
    </location>
</feature>
<gene>
    <name evidence="3" type="ORF">BDZ94DRAFT_1310451</name>
</gene>
<evidence type="ECO:0000313" key="3">
    <source>
        <dbReference type="EMBL" id="KAF9461565.1"/>
    </source>
</evidence>
<feature type="compositionally biased region" description="Low complexity" evidence="1">
    <location>
        <begin position="278"/>
        <end position="295"/>
    </location>
</feature>
<sequence length="505" mass="54862">MFRSFPSSSCQSSRTPEHASRVRPHTTSSSATITTSDPAITPSHTRTFHTIFRQPPVERESPIYPPPPSSATQTTRDPPTTQLHTGPSHTSFIKPPDESEPPLNPPLSSSTAITTSNSAIIPSHTTIIGTHFRKPPFKPKPSKHSHPSPTNAVASRPPVASHLPPTPGVINTSTTSTHTHVEDHRPTDGTILPPPTIRKHTTSKFTTTTKTIRTSPPEQKESHSTKVVPVVHPTPAEGAFQPPRVGLEPTEINHSPQVQSPSLNSQKATLLNTSDTRIIPTGSTPPIHTSTISTPDFRTTASYSATSQPTISYSTTKPLTSPTTSLAGGPQIIQTSSSNHDGIIAGTSSSVALVVILLLLSFCIIRRRRKGKRNHANVGEDGEDRVSFRGNNQGVHGRIASTSPGSQTEEERYSSMYTTAEPSNFGAWSQRSETSLPESINQPAMTMNHLEHYAPTLSSTVSTLPEYVPAQRSMFPPDYLDHRPDDIGRWDDRKSSFETMTEERC</sequence>
<keyword evidence="2" id="KW-0812">Transmembrane</keyword>
<feature type="region of interest" description="Disordered" evidence="1">
    <location>
        <begin position="1"/>
        <end position="226"/>
    </location>
</feature>
<proteinExistence type="predicted"/>
<feature type="transmembrane region" description="Helical" evidence="2">
    <location>
        <begin position="343"/>
        <end position="365"/>
    </location>
</feature>
<evidence type="ECO:0000256" key="2">
    <source>
        <dbReference type="SAM" id="Phobius"/>
    </source>
</evidence>
<feature type="compositionally biased region" description="Low complexity" evidence="1">
    <location>
        <begin position="106"/>
        <end position="123"/>
    </location>
</feature>
<feature type="compositionally biased region" description="Low complexity" evidence="1">
    <location>
        <begin position="203"/>
        <end position="215"/>
    </location>
</feature>
<dbReference type="Proteomes" id="UP000807353">
    <property type="component" value="Unassembled WGS sequence"/>
</dbReference>
<evidence type="ECO:0000256" key="1">
    <source>
        <dbReference type="SAM" id="MobiDB-lite"/>
    </source>
</evidence>
<evidence type="ECO:0000313" key="4">
    <source>
        <dbReference type="Proteomes" id="UP000807353"/>
    </source>
</evidence>
<reference evidence="3" key="1">
    <citation type="submission" date="2020-11" db="EMBL/GenBank/DDBJ databases">
        <authorList>
            <consortium name="DOE Joint Genome Institute"/>
            <person name="Ahrendt S."/>
            <person name="Riley R."/>
            <person name="Andreopoulos W."/>
            <person name="Labutti K."/>
            <person name="Pangilinan J."/>
            <person name="Ruiz-Duenas F.J."/>
            <person name="Barrasa J.M."/>
            <person name="Sanchez-Garcia M."/>
            <person name="Camarero S."/>
            <person name="Miyauchi S."/>
            <person name="Serrano A."/>
            <person name="Linde D."/>
            <person name="Babiker R."/>
            <person name="Drula E."/>
            <person name="Ayuso-Fernandez I."/>
            <person name="Pacheco R."/>
            <person name="Padilla G."/>
            <person name="Ferreira P."/>
            <person name="Barriuso J."/>
            <person name="Kellner H."/>
            <person name="Castanera R."/>
            <person name="Alfaro M."/>
            <person name="Ramirez L."/>
            <person name="Pisabarro A.G."/>
            <person name="Kuo A."/>
            <person name="Tritt A."/>
            <person name="Lipzen A."/>
            <person name="He G."/>
            <person name="Yan M."/>
            <person name="Ng V."/>
            <person name="Cullen D."/>
            <person name="Martin F."/>
            <person name="Rosso M.-N."/>
            <person name="Henrissat B."/>
            <person name="Hibbett D."/>
            <person name="Martinez A.T."/>
            <person name="Grigoriev I.V."/>
        </authorList>
    </citation>
    <scope>NUCLEOTIDE SEQUENCE</scope>
    <source>
        <strain evidence="3">CBS 247.69</strain>
    </source>
</reference>
<keyword evidence="2" id="KW-1133">Transmembrane helix</keyword>